<evidence type="ECO:0000256" key="6">
    <source>
        <dbReference type="ARBA" id="ARBA00022989"/>
    </source>
</evidence>
<dbReference type="GO" id="GO:0016301">
    <property type="term" value="F:kinase activity"/>
    <property type="evidence" value="ECO:0007669"/>
    <property type="project" value="UniProtKB-KW"/>
</dbReference>
<evidence type="ECO:0000256" key="8">
    <source>
        <dbReference type="ARBA" id="ARBA00023136"/>
    </source>
</evidence>
<comment type="subcellular location">
    <subcellularLocation>
        <location evidence="1">Cell membrane</location>
        <topology evidence="1">Multi-pass membrane protein</topology>
    </subcellularLocation>
</comment>
<protein>
    <submittedName>
        <fullName evidence="11">Signal transduction histidine kinase</fullName>
    </submittedName>
</protein>
<name>A0A4R8LUM0_9BURK</name>
<dbReference type="CDD" id="cd16917">
    <property type="entry name" value="HATPase_UhpB-NarQ-NarX-like"/>
    <property type="match status" value="1"/>
</dbReference>
<keyword evidence="12" id="KW-1185">Reference proteome</keyword>
<dbReference type="Gene3D" id="1.20.5.1930">
    <property type="match status" value="1"/>
</dbReference>
<dbReference type="Gene3D" id="3.30.565.10">
    <property type="entry name" value="Histidine kinase-like ATPase, C-terminal domain"/>
    <property type="match status" value="1"/>
</dbReference>
<evidence type="ECO:0000256" key="9">
    <source>
        <dbReference type="SAM" id="Phobius"/>
    </source>
</evidence>
<dbReference type="InterPro" id="IPR003594">
    <property type="entry name" value="HATPase_dom"/>
</dbReference>
<feature type="transmembrane region" description="Helical" evidence="9">
    <location>
        <begin position="79"/>
        <end position="99"/>
    </location>
</feature>
<dbReference type="Pfam" id="PF07695">
    <property type="entry name" value="7TMR-DISM_7TM"/>
    <property type="match status" value="1"/>
</dbReference>
<dbReference type="InterPro" id="IPR050482">
    <property type="entry name" value="Sensor_HK_TwoCompSys"/>
</dbReference>
<keyword evidence="4 9" id="KW-0812">Transmembrane</keyword>
<evidence type="ECO:0000259" key="10">
    <source>
        <dbReference type="PROSITE" id="PS50109"/>
    </source>
</evidence>
<feature type="transmembrane region" description="Helical" evidence="9">
    <location>
        <begin position="253"/>
        <end position="273"/>
    </location>
</feature>
<dbReference type="Pfam" id="PF02518">
    <property type="entry name" value="HATPase_c"/>
    <property type="match status" value="1"/>
</dbReference>
<dbReference type="PANTHER" id="PTHR24421">
    <property type="entry name" value="NITRATE/NITRITE SENSOR PROTEIN NARX-RELATED"/>
    <property type="match status" value="1"/>
</dbReference>
<dbReference type="InterPro" id="IPR005467">
    <property type="entry name" value="His_kinase_dom"/>
</dbReference>
<keyword evidence="7" id="KW-0902">Two-component regulatory system</keyword>
<feature type="transmembrane region" description="Helical" evidence="9">
    <location>
        <begin position="225"/>
        <end position="247"/>
    </location>
</feature>
<feature type="transmembrane region" description="Helical" evidence="9">
    <location>
        <begin position="141"/>
        <end position="158"/>
    </location>
</feature>
<evidence type="ECO:0000256" key="4">
    <source>
        <dbReference type="ARBA" id="ARBA00022692"/>
    </source>
</evidence>
<dbReference type="EMBL" id="SORE01000007">
    <property type="protein sequence ID" value="TDY51473.1"/>
    <property type="molecule type" value="Genomic_DNA"/>
</dbReference>
<evidence type="ECO:0000313" key="11">
    <source>
        <dbReference type="EMBL" id="TDY51473.1"/>
    </source>
</evidence>
<dbReference type="InterPro" id="IPR011623">
    <property type="entry name" value="7TMR_DISM_rcpt_extracell_dom1"/>
</dbReference>
<dbReference type="SMART" id="SM00387">
    <property type="entry name" value="HATPase_c"/>
    <property type="match status" value="1"/>
</dbReference>
<dbReference type="GO" id="GO:0005886">
    <property type="term" value="C:plasma membrane"/>
    <property type="evidence" value="ECO:0007669"/>
    <property type="project" value="UniProtKB-SubCell"/>
</dbReference>
<accession>A0A4R8LUM0</accession>
<dbReference type="AlphaFoldDB" id="A0A4R8LUM0"/>
<dbReference type="Proteomes" id="UP000295509">
    <property type="component" value="Unassembled WGS sequence"/>
</dbReference>
<keyword evidence="2" id="KW-1003">Cell membrane</keyword>
<proteinExistence type="predicted"/>
<feature type="transmembrane region" description="Helical" evidence="9">
    <location>
        <begin position="106"/>
        <end position="121"/>
    </location>
</feature>
<dbReference type="RefSeq" id="WP_166676336.1">
    <property type="nucleotide sequence ID" value="NZ_JBHLUW010000046.1"/>
</dbReference>
<feature type="transmembrane region" description="Helical" evidence="9">
    <location>
        <begin position="196"/>
        <end position="218"/>
    </location>
</feature>
<dbReference type="InterPro" id="IPR036890">
    <property type="entry name" value="HATPase_C_sf"/>
</dbReference>
<sequence>MDASRPQVARSSGWRAQQVSSIRASAIALYRAGVEPAGMTGFAPGFAFTVTPDAALFAIGDATVLSTQEACWPWLPPNLPLFGLALTSVLGCLFALIWIMRPQESAYGWFSLTALAWFNYVSNQVTTGPWPFASIDASERFSSVALLICTACVASFVARLCEWRRPLPETVLWIAVAIGSAAMVAARHAYVDDLRALLAIVSVCVAVISCTLLIGFALRKRRGELALLALCMTGCAAAGVHDLFISANVVDNAVRYAIPASQLLTIGMAILLARRLSTALARIDRFDDELASGIECATRDAKQRLRDQYELHIEQVRINERTSLAHDLHDGLGGMLVSQIATLEQAPHAIPAERFLVLLKALRDDLRIIIESASQTRFDAQPIDEWIAPLRHRLTQLLESQGIDCTWKVYSFAGARMPAAAGVDVMRVLQEGVTNVLKHSRATRVDIELCADDEALDIVIADNGIGFDTTHSATPHGIGLRSMRARVARHSGTMTFSASGTATVLNVQIPLGRPPTPAPQDTPSSS</sequence>
<evidence type="ECO:0000313" key="12">
    <source>
        <dbReference type="Proteomes" id="UP000295509"/>
    </source>
</evidence>
<dbReference type="PROSITE" id="PS50109">
    <property type="entry name" value="HIS_KIN"/>
    <property type="match status" value="1"/>
</dbReference>
<dbReference type="GO" id="GO:0000160">
    <property type="term" value="P:phosphorelay signal transduction system"/>
    <property type="evidence" value="ECO:0007669"/>
    <property type="project" value="UniProtKB-KW"/>
</dbReference>
<feature type="transmembrane region" description="Helical" evidence="9">
    <location>
        <begin position="170"/>
        <end position="190"/>
    </location>
</feature>
<evidence type="ECO:0000256" key="5">
    <source>
        <dbReference type="ARBA" id="ARBA00022777"/>
    </source>
</evidence>
<organism evidence="11 12">
    <name type="scientific">Paraburkholderia rhizosphaerae</name>
    <dbReference type="NCBI Taxonomy" id="480658"/>
    <lineage>
        <taxon>Bacteria</taxon>
        <taxon>Pseudomonadati</taxon>
        <taxon>Pseudomonadota</taxon>
        <taxon>Betaproteobacteria</taxon>
        <taxon>Burkholderiales</taxon>
        <taxon>Burkholderiaceae</taxon>
        <taxon>Paraburkholderia</taxon>
    </lineage>
</organism>
<reference evidence="11 12" key="1">
    <citation type="submission" date="2019-03" db="EMBL/GenBank/DDBJ databases">
        <title>Genomic Encyclopedia of Type Strains, Phase III (KMG-III): the genomes of soil and plant-associated and newly described type strains.</title>
        <authorList>
            <person name="Whitman W."/>
        </authorList>
    </citation>
    <scope>NUCLEOTIDE SEQUENCE [LARGE SCALE GENOMIC DNA]</scope>
    <source>
        <strain evidence="11 12">LMG 29544</strain>
    </source>
</reference>
<evidence type="ECO:0000256" key="7">
    <source>
        <dbReference type="ARBA" id="ARBA00023012"/>
    </source>
</evidence>
<evidence type="ECO:0000256" key="2">
    <source>
        <dbReference type="ARBA" id="ARBA00022475"/>
    </source>
</evidence>
<keyword evidence="6 9" id="KW-1133">Transmembrane helix</keyword>
<keyword evidence="3" id="KW-0808">Transferase</keyword>
<evidence type="ECO:0000256" key="3">
    <source>
        <dbReference type="ARBA" id="ARBA00022679"/>
    </source>
</evidence>
<dbReference type="SUPFAM" id="SSF55874">
    <property type="entry name" value="ATPase domain of HSP90 chaperone/DNA topoisomerase II/histidine kinase"/>
    <property type="match status" value="1"/>
</dbReference>
<keyword evidence="5 11" id="KW-0418">Kinase</keyword>
<dbReference type="PANTHER" id="PTHR24421:SF37">
    <property type="entry name" value="SENSOR HISTIDINE KINASE NARS"/>
    <property type="match status" value="1"/>
</dbReference>
<feature type="domain" description="Histidine kinase" evidence="10">
    <location>
        <begin position="323"/>
        <end position="513"/>
    </location>
</feature>
<gene>
    <name evidence="11" type="ORF">BX592_10741</name>
</gene>
<evidence type="ECO:0000256" key="1">
    <source>
        <dbReference type="ARBA" id="ARBA00004651"/>
    </source>
</evidence>
<keyword evidence="8 9" id="KW-0472">Membrane</keyword>
<comment type="caution">
    <text evidence="11">The sequence shown here is derived from an EMBL/GenBank/DDBJ whole genome shotgun (WGS) entry which is preliminary data.</text>
</comment>